<evidence type="ECO:0000313" key="2">
    <source>
        <dbReference type="Proteomes" id="UP001060215"/>
    </source>
</evidence>
<organism evidence="1 2">
    <name type="scientific">Camellia lanceoleosa</name>
    <dbReference type="NCBI Taxonomy" id="1840588"/>
    <lineage>
        <taxon>Eukaryota</taxon>
        <taxon>Viridiplantae</taxon>
        <taxon>Streptophyta</taxon>
        <taxon>Embryophyta</taxon>
        <taxon>Tracheophyta</taxon>
        <taxon>Spermatophyta</taxon>
        <taxon>Magnoliopsida</taxon>
        <taxon>eudicotyledons</taxon>
        <taxon>Gunneridae</taxon>
        <taxon>Pentapetalae</taxon>
        <taxon>asterids</taxon>
        <taxon>Ericales</taxon>
        <taxon>Theaceae</taxon>
        <taxon>Camellia</taxon>
    </lineage>
</organism>
<proteinExistence type="predicted"/>
<reference evidence="1 2" key="1">
    <citation type="journal article" date="2022" name="Plant J.">
        <title>Chromosome-level genome of Camellia lanceoleosa provides a valuable resource for understanding genome evolution and self-incompatibility.</title>
        <authorList>
            <person name="Gong W."/>
            <person name="Xiao S."/>
            <person name="Wang L."/>
            <person name="Liao Z."/>
            <person name="Chang Y."/>
            <person name="Mo W."/>
            <person name="Hu G."/>
            <person name="Li W."/>
            <person name="Zhao G."/>
            <person name="Zhu H."/>
            <person name="Hu X."/>
            <person name="Ji K."/>
            <person name="Xiang X."/>
            <person name="Song Q."/>
            <person name="Yuan D."/>
            <person name="Jin S."/>
            <person name="Zhang L."/>
        </authorList>
    </citation>
    <scope>NUCLEOTIDE SEQUENCE [LARGE SCALE GENOMIC DNA]</scope>
    <source>
        <strain evidence="1">SQ_2022a</strain>
    </source>
</reference>
<dbReference type="Proteomes" id="UP001060215">
    <property type="component" value="Chromosome 3"/>
</dbReference>
<comment type="caution">
    <text evidence="1">The sequence shown here is derived from an EMBL/GenBank/DDBJ whole genome shotgun (WGS) entry which is preliminary data.</text>
</comment>
<name>A0ACC0IU51_9ERIC</name>
<gene>
    <name evidence="1" type="ORF">LOK49_LG02G01595</name>
</gene>
<keyword evidence="2" id="KW-1185">Reference proteome</keyword>
<protein>
    <submittedName>
        <fullName evidence="1">CSC1-like protein</fullName>
    </submittedName>
</protein>
<sequence>MDAQSLLASAAINIGLALVLVCLFSIMKKQPSNASIYYARRVSLRHHIPFDHSFTFHRFTPSVSWISRALRFTEDEILEISGLDGLILIRLFKFGINFFSICSLVGLVILLPLNYTADNGLSKSSHSMDSFTISNIDSGSNRLWVHFSCLWFISCYGLYLLHKEYNEILKKRIQQLCNNRHRPDQFTVLVREIPLCEEHKAHGCCVEHFFSKHHPYAYRSYQILYDGKDLDELLKEAKHIASKIEDLTHHSLTKKHNREYSLSDAFQQDGKITRYGERLEELCHKIRHIQCKKMLEEKELPVAFVTFRNRWGATLAAQSQQHSNPLIWITEMAPEPRDVLWRNLSIPYRHLPLYKIGVFVAASLLTLFFAIPVTAVQGIAKYERLKTWFPPAMAVNLIPCLGPVITGYLPSAILSGFIYVIPFAMLGMAKLEGYVSRSKKEIKACNMVFYFLLGNVFFLTLLSGSLLDQIGKSVTHPRDFPSRLASAVSAQADFFMTYILTNGLAGFSLEILQPGLLIWDTIKSYTCGCAKDKNPYLYSLPYYRVIPLVSLSILIGMVYAVVAPLLLPFLIGYFFLGYIVFIHQIEDVYETIYETCGQYWPYIHHYIFLAIILTQITMIGLFGLKSKPSASFATIPLVLFTLMFNEYCKIRFFPAFCHYSVEDAMRNDELDEKSGLMEANHRNALNAYSPPCLRPLNFIEEEDSSSTQPLISLT</sequence>
<accession>A0ACC0IU51</accession>
<evidence type="ECO:0000313" key="1">
    <source>
        <dbReference type="EMBL" id="KAI8027656.1"/>
    </source>
</evidence>
<dbReference type="EMBL" id="CM045760">
    <property type="protein sequence ID" value="KAI8027656.1"/>
    <property type="molecule type" value="Genomic_DNA"/>
</dbReference>